<feature type="signal peptide" evidence="1">
    <location>
        <begin position="1"/>
        <end position="21"/>
    </location>
</feature>
<dbReference type="RefSeq" id="WP_011655424.1">
    <property type="nucleotide sequence ID" value="NC_008386.1"/>
</dbReference>
<accession>Q07GN1</accession>
<dbReference type="HOGENOM" id="CLU_123851_0_0_5"/>
<dbReference type="Proteomes" id="UP000007029">
    <property type="component" value="Plasmid pTB1"/>
</dbReference>
<dbReference type="Gene3D" id="2.40.50.90">
    <property type="match status" value="1"/>
</dbReference>
<evidence type="ECO:0000259" key="2">
    <source>
        <dbReference type="PROSITE" id="PS50830"/>
    </source>
</evidence>
<dbReference type="AlphaFoldDB" id="Q07GN1"/>
<evidence type="ECO:0000313" key="3">
    <source>
        <dbReference type="EMBL" id="ABI93368.1"/>
    </source>
</evidence>
<gene>
    <name evidence="3" type="ordered locus">RD1_A0069</name>
</gene>
<reference evidence="3 4" key="1">
    <citation type="journal article" date="2007" name="J. Bacteriol.">
        <title>The complete genome sequence of Roseobacter denitrificans reveals a mixotrophic rather than photosynthetic metabolism.</title>
        <authorList>
            <person name="Swingley W.D."/>
            <person name="Sadekar S."/>
            <person name="Mastrian S.D."/>
            <person name="Matthies H.J."/>
            <person name="Hao J."/>
            <person name="Ramos H."/>
            <person name="Acharya C.R."/>
            <person name="Conrad A.L."/>
            <person name="Taylor H.L."/>
            <person name="Dejesa L.C."/>
            <person name="Shah M.K."/>
            <person name="O'huallachain M.E."/>
            <person name="Lince M.T."/>
            <person name="Blankenship R.E."/>
            <person name="Beatty J.T."/>
            <person name="Touchman J.W."/>
        </authorList>
    </citation>
    <scope>NUCLEOTIDE SEQUENCE [LARGE SCALE GENOMIC DNA]</scope>
    <source>
        <strain evidence="4">ATCC 33942 / OCh 114</strain>
        <plasmid evidence="3 4">pTB1</plasmid>
    </source>
</reference>
<keyword evidence="1" id="KW-0732">Signal</keyword>
<name>Q07GN1_ROSDO</name>
<sequence>MKALLVAAASFFLMSLAPTHAAETVTGKVTKVRDADTIVVHGVAVRLNGVDVPENGTQAGNQATAAMKRYLRGMTITCELNGERTHDRWVGVCFTQEGHDIGAVLIASGFALDCARYSGGRYRNLEPAGARSRLRQARYC</sequence>
<evidence type="ECO:0000313" key="4">
    <source>
        <dbReference type="Proteomes" id="UP000007029"/>
    </source>
</evidence>
<dbReference type="InterPro" id="IPR016071">
    <property type="entry name" value="Staphylococal_nuclease_OB-fold"/>
</dbReference>
<dbReference type="KEGG" id="rde:RD1_A0069"/>
<dbReference type="EMBL" id="CP000464">
    <property type="protein sequence ID" value="ABI93368.1"/>
    <property type="molecule type" value="Genomic_DNA"/>
</dbReference>
<dbReference type="SMART" id="SM00318">
    <property type="entry name" value="SNc"/>
    <property type="match status" value="1"/>
</dbReference>
<dbReference type="PROSITE" id="PS50830">
    <property type="entry name" value="TNASE_3"/>
    <property type="match status" value="1"/>
</dbReference>
<protein>
    <submittedName>
        <fullName evidence="3">Succinoglycan biosynthesis protein Ex</fullName>
    </submittedName>
</protein>
<dbReference type="SUPFAM" id="SSF50199">
    <property type="entry name" value="Staphylococcal nuclease"/>
    <property type="match status" value="1"/>
</dbReference>
<dbReference type="Pfam" id="PF00565">
    <property type="entry name" value="SNase"/>
    <property type="match status" value="1"/>
</dbReference>
<feature type="domain" description="TNase-like" evidence="2">
    <location>
        <begin position="23"/>
        <end position="111"/>
    </location>
</feature>
<geneLocation type="plasmid" evidence="3 4">
    <name>pTB1</name>
</geneLocation>
<dbReference type="InterPro" id="IPR035437">
    <property type="entry name" value="SNase_OB-fold_sf"/>
</dbReference>
<evidence type="ECO:0000256" key="1">
    <source>
        <dbReference type="SAM" id="SignalP"/>
    </source>
</evidence>
<keyword evidence="3" id="KW-0614">Plasmid</keyword>
<organism evidence="3 4">
    <name type="scientific">Roseobacter denitrificans (strain ATCC 33942 / OCh 114)</name>
    <name type="common">Erythrobacter sp. (strain OCh 114)</name>
    <name type="synonym">Roseobacter denitrificans</name>
    <dbReference type="NCBI Taxonomy" id="375451"/>
    <lineage>
        <taxon>Bacteria</taxon>
        <taxon>Pseudomonadati</taxon>
        <taxon>Pseudomonadota</taxon>
        <taxon>Alphaproteobacteria</taxon>
        <taxon>Rhodobacterales</taxon>
        <taxon>Roseobacteraceae</taxon>
        <taxon>Roseobacter</taxon>
    </lineage>
</organism>
<keyword evidence="4" id="KW-1185">Reference proteome</keyword>
<proteinExistence type="predicted"/>
<feature type="chain" id="PRO_5004165646" evidence="1">
    <location>
        <begin position="22"/>
        <end position="140"/>
    </location>
</feature>